<evidence type="ECO:0000256" key="7">
    <source>
        <dbReference type="ARBA" id="ARBA00023033"/>
    </source>
</evidence>
<evidence type="ECO:0000313" key="10">
    <source>
        <dbReference type="EMBL" id="CAD7264003.1"/>
    </source>
</evidence>
<dbReference type="InterPro" id="IPR001128">
    <property type="entry name" value="Cyt_P450"/>
</dbReference>
<accession>A0A7R9B2N8</accession>
<sequence>MSNIIITRFFYPGPPSLPIYGSYWFVLLCNYKKLHKGFHTLARWYNTKLLGLHLGPFPTVVACDYATVKEVFTRPQFNGKLDCFLSQERSMGKTLGLFFTDDKLWIEQRRFTLRHLRDFGFARRFSPQEDVVRREVLDMVAFLSGSTSILDHDVFRDGCTLMPHIFIPAMINCLWSILASDHFPRESHGKLREVGAAAYFFLKEVQPTGGALLLTPWLRHFAPRTFGYTALVKGTGAVTDFVKNTVILPNLWAAHNDPEMWGDPHVFRPERFLDDAGQLLKQDLTLPFGGGRRVCVGETFSRHVTYLFLSALLQKFTFAAPAGRPIPKPDDVISGFTLSPPDFWVKVIPRN</sequence>
<dbReference type="EMBL" id="OC004037">
    <property type="protein sequence ID" value="CAD7264003.1"/>
    <property type="molecule type" value="Genomic_DNA"/>
</dbReference>
<name>A0A7R9B2N8_TIMSH</name>
<dbReference type="GO" id="GO:0004497">
    <property type="term" value="F:monooxygenase activity"/>
    <property type="evidence" value="ECO:0007669"/>
    <property type="project" value="UniProtKB-KW"/>
</dbReference>
<comment type="cofactor">
    <cofactor evidence="8">
        <name>heme</name>
        <dbReference type="ChEBI" id="CHEBI:30413"/>
    </cofactor>
</comment>
<evidence type="ECO:0008006" key="11">
    <source>
        <dbReference type="Google" id="ProtNLM"/>
    </source>
</evidence>
<dbReference type="InterPro" id="IPR050182">
    <property type="entry name" value="Cytochrome_P450_fam2"/>
</dbReference>
<feature type="binding site" description="axial binding residue" evidence="8">
    <location>
        <position position="295"/>
    </location>
    <ligand>
        <name>heme</name>
        <dbReference type="ChEBI" id="CHEBI:30413"/>
    </ligand>
    <ligandPart>
        <name>Fe</name>
        <dbReference type="ChEBI" id="CHEBI:18248"/>
    </ligandPart>
</feature>
<dbReference type="PRINTS" id="PR00465">
    <property type="entry name" value="EP450IV"/>
</dbReference>
<dbReference type="Pfam" id="PF00067">
    <property type="entry name" value="p450"/>
    <property type="match status" value="2"/>
</dbReference>
<reference evidence="10" key="1">
    <citation type="submission" date="2020-11" db="EMBL/GenBank/DDBJ databases">
        <authorList>
            <person name="Tran Van P."/>
        </authorList>
    </citation>
    <scope>NUCLEOTIDE SEQUENCE</scope>
</reference>
<keyword evidence="8 9" id="KW-0349">Heme</keyword>
<dbReference type="GO" id="GO:0020037">
    <property type="term" value="F:heme binding"/>
    <property type="evidence" value="ECO:0007669"/>
    <property type="project" value="InterPro"/>
</dbReference>
<dbReference type="PANTHER" id="PTHR24300">
    <property type="entry name" value="CYTOCHROME P450 508A4-RELATED"/>
    <property type="match status" value="1"/>
</dbReference>
<dbReference type="GO" id="GO:0005506">
    <property type="term" value="F:iron ion binding"/>
    <property type="evidence" value="ECO:0007669"/>
    <property type="project" value="InterPro"/>
</dbReference>
<gene>
    <name evidence="10" type="ORF">TSIB3V08_LOCUS8069</name>
</gene>
<dbReference type="SUPFAM" id="SSF48264">
    <property type="entry name" value="Cytochrome P450"/>
    <property type="match status" value="1"/>
</dbReference>
<dbReference type="AlphaFoldDB" id="A0A7R9B2N8"/>
<evidence type="ECO:0000256" key="6">
    <source>
        <dbReference type="ARBA" id="ARBA00023004"/>
    </source>
</evidence>
<dbReference type="GO" id="GO:0016705">
    <property type="term" value="F:oxidoreductase activity, acting on paired donors, with incorporation or reduction of molecular oxygen"/>
    <property type="evidence" value="ECO:0007669"/>
    <property type="project" value="InterPro"/>
</dbReference>
<evidence type="ECO:0000256" key="4">
    <source>
        <dbReference type="ARBA" id="ARBA00010617"/>
    </source>
</evidence>
<evidence type="ECO:0000256" key="8">
    <source>
        <dbReference type="PIRSR" id="PIRSR602403-1"/>
    </source>
</evidence>
<proteinExistence type="inferred from homology"/>
<comment type="subcellular location">
    <subcellularLocation>
        <location evidence="3">Endoplasmic reticulum membrane</location>
        <topology evidence="3">Peripheral membrane protein</topology>
    </subcellularLocation>
    <subcellularLocation>
        <location evidence="2">Microsome membrane</location>
        <topology evidence="2">Peripheral membrane protein</topology>
    </subcellularLocation>
</comment>
<comment type="similarity">
    <text evidence="4 9">Belongs to the cytochrome P450 family.</text>
</comment>
<dbReference type="InterPro" id="IPR036396">
    <property type="entry name" value="Cyt_P450_sf"/>
</dbReference>
<evidence type="ECO:0000256" key="1">
    <source>
        <dbReference type="ARBA" id="ARBA00003690"/>
    </source>
</evidence>
<evidence type="ECO:0000256" key="2">
    <source>
        <dbReference type="ARBA" id="ARBA00004174"/>
    </source>
</evidence>
<dbReference type="InterPro" id="IPR017972">
    <property type="entry name" value="Cyt_P450_CS"/>
</dbReference>
<evidence type="ECO:0000256" key="3">
    <source>
        <dbReference type="ARBA" id="ARBA00004406"/>
    </source>
</evidence>
<evidence type="ECO:0000256" key="9">
    <source>
        <dbReference type="RuleBase" id="RU000461"/>
    </source>
</evidence>
<dbReference type="InterPro" id="IPR002403">
    <property type="entry name" value="Cyt_P450_E_grp-IV"/>
</dbReference>
<keyword evidence="5 8" id="KW-0479">Metal-binding</keyword>
<keyword evidence="9" id="KW-0560">Oxidoreductase</keyword>
<dbReference type="GO" id="GO:0005789">
    <property type="term" value="C:endoplasmic reticulum membrane"/>
    <property type="evidence" value="ECO:0007669"/>
    <property type="project" value="UniProtKB-SubCell"/>
</dbReference>
<comment type="function">
    <text evidence="1">May be involved in the metabolism of insect hormones and in the breakdown of synthetic insecticides.</text>
</comment>
<keyword evidence="7 9" id="KW-0503">Monooxygenase</keyword>
<organism evidence="10">
    <name type="scientific">Timema shepardi</name>
    <name type="common">Walking stick</name>
    <dbReference type="NCBI Taxonomy" id="629360"/>
    <lineage>
        <taxon>Eukaryota</taxon>
        <taxon>Metazoa</taxon>
        <taxon>Ecdysozoa</taxon>
        <taxon>Arthropoda</taxon>
        <taxon>Hexapoda</taxon>
        <taxon>Insecta</taxon>
        <taxon>Pterygota</taxon>
        <taxon>Neoptera</taxon>
        <taxon>Polyneoptera</taxon>
        <taxon>Phasmatodea</taxon>
        <taxon>Timematodea</taxon>
        <taxon>Timematoidea</taxon>
        <taxon>Timematidae</taxon>
        <taxon>Timema</taxon>
    </lineage>
</organism>
<dbReference type="Gene3D" id="1.10.630.10">
    <property type="entry name" value="Cytochrome P450"/>
    <property type="match status" value="2"/>
</dbReference>
<keyword evidence="6 8" id="KW-0408">Iron</keyword>
<protein>
    <recommendedName>
        <fullName evidence="11">Cytochrome P450</fullName>
    </recommendedName>
</protein>
<dbReference type="PROSITE" id="PS00086">
    <property type="entry name" value="CYTOCHROME_P450"/>
    <property type="match status" value="1"/>
</dbReference>
<evidence type="ECO:0000256" key="5">
    <source>
        <dbReference type="ARBA" id="ARBA00022723"/>
    </source>
</evidence>